<comment type="catalytic activity">
    <reaction evidence="2">
        <text>N(6)-D-ribulosyl-L-lysyl-[protein] + ATP = N(6)-(3-O-phospho-D-ribulosyl)-L-lysyl-[protein] + ADP + H(+)</text>
        <dbReference type="Rhea" id="RHEA:48432"/>
        <dbReference type="Rhea" id="RHEA-COMP:12103"/>
        <dbReference type="Rhea" id="RHEA-COMP:12104"/>
        <dbReference type="ChEBI" id="CHEBI:15378"/>
        <dbReference type="ChEBI" id="CHEBI:30616"/>
        <dbReference type="ChEBI" id="CHEBI:90418"/>
        <dbReference type="ChEBI" id="CHEBI:90420"/>
        <dbReference type="ChEBI" id="CHEBI:456216"/>
        <dbReference type="EC" id="2.7.1.172"/>
    </reaction>
    <physiologicalReaction direction="left-to-right" evidence="2">
        <dbReference type="Rhea" id="RHEA:48433"/>
    </physiologicalReaction>
</comment>
<accession>A0A2B7XJJ7</accession>
<evidence type="ECO:0000313" key="3">
    <source>
        <dbReference type="EMBL" id="PGH08852.1"/>
    </source>
</evidence>
<name>A0A2B7XJJ7_9EURO</name>
<dbReference type="AlphaFoldDB" id="A0A2B7XJJ7"/>
<dbReference type="Pfam" id="PF03881">
    <property type="entry name" value="Fructosamin_kin"/>
    <property type="match status" value="1"/>
</dbReference>
<dbReference type="InterPro" id="IPR011009">
    <property type="entry name" value="Kinase-like_dom_sf"/>
</dbReference>
<evidence type="ECO:0000313" key="4">
    <source>
        <dbReference type="Proteomes" id="UP000223968"/>
    </source>
</evidence>
<organism evidence="3 4">
    <name type="scientific">Helicocarpus griseus UAMH5409</name>
    <dbReference type="NCBI Taxonomy" id="1447875"/>
    <lineage>
        <taxon>Eukaryota</taxon>
        <taxon>Fungi</taxon>
        <taxon>Dikarya</taxon>
        <taxon>Ascomycota</taxon>
        <taxon>Pezizomycotina</taxon>
        <taxon>Eurotiomycetes</taxon>
        <taxon>Eurotiomycetidae</taxon>
        <taxon>Onygenales</taxon>
        <taxon>Ajellomycetaceae</taxon>
        <taxon>Helicocarpus</taxon>
    </lineage>
</organism>
<dbReference type="EC" id="2.7.1.172" evidence="1"/>
<evidence type="ECO:0000256" key="1">
    <source>
        <dbReference type="ARBA" id="ARBA00011961"/>
    </source>
</evidence>
<dbReference type="SUPFAM" id="SSF56112">
    <property type="entry name" value="Protein kinase-like (PK-like)"/>
    <property type="match status" value="1"/>
</dbReference>
<reference evidence="3 4" key="1">
    <citation type="submission" date="2017-10" db="EMBL/GenBank/DDBJ databases">
        <title>Comparative genomics in systemic dimorphic fungi from Ajellomycetaceae.</title>
        <authorList>
            <person name="Munoz J.F."/>
            <person name="Mcewen J.G."/>
            <person name="Clay O.K."/>
            <person name="Cuomo C.A."/>
        </authorList>
    </citation>
    <scope>NUCLEOTIDE SEQUENCE [LARGE SCALE GENOMIC DNA]</scope>
    <source>
        <strain evidence="3 4">UAMH5409</strain>
    </source>
</reference>
<keyword evidence="4" id="KW-1185">Reference proteome</keyword>
<gene>
    <name evidence="3" type="ORF">AJ79_05857</name>
</gene>
<dbReference type="OrthoDB" id="5772781at2759"/>
<sequence>MYLAQTVSILTRVSLEVSPFCNTVSAHADYGQELPQDCQIVSMKPHGKSFFANTSRIDVKLPNGTPQSFFIKVLSSEVGRNMVHGEFESMKAIYTIIPDFVPKPIAWGTYNSNPDMHFLLCEFREMSPDEMPSASEFGPRLARGPP</sequence>
<dbReference type="PANTHER" id="PTHR12149:SF8">
    <property type="entry name" value="PROTEIN-RIBULOSAMINE 3-KINASE"/>
    <property type="match status" value="1"/>
</dbReference>
<dbReference type="PANTHER" id="PTHR12149">
    <property type="entry name" value="FRUCTOSAMINE 3 KINASE-RELATED PROTEIN"/>
    <property type="match status" value="1"/>
</dbReference>
<dbReference type="STRING" id="1447875.A0A2B7XJJ7"/>
<dbReference type="InterPro" id="IPR016477">
    <property type="entry name" value="Fructo-/Ketosamine-3-kinase"/>
</dbReference>
<dbReference type="Proteomes" id="UP000223968">
    <property type="component" value="Unassembled WGS sequence"/>
</dbReference>
<dbReference type="EMBL" id="PDNB01000097">
    <property type="protein sequence ID" value="PGH08852.1"/>
    <property type="molecule type" value="Genomic_DNA"/>
</dbReference>
<protein>
    <recommendedName>
        <fullName evidence="1">protein-ribulosamine 3-kinase</fullName>
        <ecNumber evidence="1">2.7.1.172</ecNumber>
    </recommendedName>
</protein>
<proteinExistence type="predicted"/>
<dbReference type="GO" id="GO:0102193">
    <property type="term" value="F:protein-ribulosamine 3-kinase activity"/>
    <property type="evidence" value="ECO:0007669"/>
    <property type="project" value="UniProtKB-EC"/>
</dbReference>
<comment type="caution">
    <text evidence="3">The sequence shown here is derived from an EMBL/GenBank/DDBJ whole genome shotgun (WGS) entry which is preliminary data.</text>
</comment>
<evidence type="ECO:0000256" key="2">
    <source>
        <dbReference type="ARBA" id="ARBA00048655"/>
    </source>
</evidence>